<comment type="cofactor">
    <cofactor evidence="1">
        <name>Mg(2+)</name>
        <dbReference type="ChEBI" id="CHEBI:18420"/>
    </cofactor>
</comment>
<dbReference type="InterPro" id="IPR037143">
    <property type="entry name" value="4-PPantetheinyl_Trfase_dom_sf"/>
</dbReference>
<keyword evidence="6" id="KW-0045">Antibiotic biosynthesis</keyword>
<accession>A0A974NJ41</accession>
<proteinExistence type="inferred from homology"/>
<organism evidence="9 10">
    <name type="scientific">Peribacillus psychrosaccharolyticus</name>
    <name type="common">Bacillus psychrosaccharolyticus</name>
    <dbReference type="NCBI Taxonomy" id="1407"/>
    <lineage>
        <taxon>Bacteria</taxon>
        <taxon>Bacillati</taxon>
        <taxon>Bacillota</taxon>
        <taxon>Bacilli</taxon>
        <taxon>Bacillales</taxon>
        <taxon>Bacillaceae</taxon>
        <taxon>Peribacillus</taxon>
    </lineage>
</organism>
<dbReference type="InterPro" id="IPR050559">
    <property type="entry name" value="P-Pant_transferase_sf"/>
</dbReference>
<evidence type="ECO:0000256" key="4">
    <source>
        <dbReference type="ARBA" id="ARBA00022723"/>
    </source>
</evidence>
<evidence type="ECO:0000313" key="9">
    <source>
        <dbReference type="EMBL" id="QQS98663.1"/>
    </source>
</evidence>
<dbReference type="RefSeq" id="WP_040376771.1">
    <property type="nucleotide sequence ID" value="NZ_CP068053.1"/>
</dbReference>
<dbReference type="PANTHER" id="PTHR12215:SF10">
    <property type="entry name" value="L-AMINOADIPATE-SEMIALDEHYDE DEHYDROGENASE-PHOSPHOPANTETHEINYL TRANSFERASE"/>
    <property type="match status" value="1"/>
</dbReference>
<keyword evidence="5" id="KW-0460">Magnesium</keyword>
<dbReference type="KEGG" id="ppsr:I6J18_13140"/>
<gene>
    <name evidence="9" type="ORF">I6J18_13140</name>
</gene>
<dbReference type="InterPro" id="IPR055066">
    <property type="entry name" value="AASDHPPT_N"/>
</dbReference>
<evidence type="ECO:0000256" key="1">
    <source>
        <dbReference type="ARBA" id="ARBA00001946"/>
    </source>
</evidence>
<dbReference type="GO" id="GO:0000287">
    <property type="term" value="F:magnesium ion binding"/>
    <property type="evidence" value="ECO:0007669"/>
    <property type="project" value="InterPro"/>
</dbReference>
<keyword evidence="3 9" id="KW-0808">Transferase</keyword>
<protein>
    <submittedName>
        <fullName evidence="9">4'-phosphopantetheinyl transferase superfamily protein</fullName>
    </submittedName>
</protein>
<dbReference type="GO" id="GO:0017000">
    <property type="term" value="P:antibiotic biosynthetic process"/>
    <property type="evidence" value="ECO:0007669"/>
    <property type="project" value="UniProtKB-KW"/>
</dbReference>
<dbReference type="PANTHER" id="PTHR12215">
    <property type="entry name" value="PHOSPHOPANTETHEINE TRANSFERASE"/>
    <property type="match status" value="1"/>
</dbReference>
<dbReference type="GO" id="GO:0006633">
    <property type="term" value="P:fatty acid biosynthetic process"/>
    <property type="evidence" value="ECO:0007669"/>
    <property type="project" value="InterPro"/>
</dbReference>
<keyword evidence="10" id="KW-1185">Reference proteome</keyword>
<evidence type="ECO:0000256" key="2">
    <source>
        <dbReference type="ARBA" id="ARBA00010990"/>
    </source>
</evidence>
<comment type="similarity">
    <text evidence="2">Belongs to the P-Pant transferase superfamily. Gsp/Sfp/HetI/AcpT family.</text>
</comment>
<name>A0A974NJ41_PERPY</name>
<dbReference type="AlphaFoldDB" id="A0A974NJ41"/>
<feature type="domain" description="4'-phosphopantetheinyl transferase N-terminal" evidence="8">
    <location>
        <begin position="20"/>
        <end position="100"/>
    </location>
</feature>
<dbReference type="GO" id="GO:0008897">
    <property type="term" value="F:holo-[acyl-carrier-protein] synthase activity"/>
    <property type="evidence" value="ECO:0007669"/>
    <property type="project" value="InterPro"/>
</dbReference>
<dbReference type="GO" id="GO:0005829">
    <property type="term" value="C:cytosol"/>
    <property type="evidence" value="ECO:0007669"/>
    <property type="project" value="TreeGrafter"/>
</dbReference>
<reference evidence="9 10" key="1">
    <citation type="submission" date="2021-01" db="EMBL/GenBank/DDBJ databases">
        <title>FDA dAtabase for Regulatory Grade micrObial Sequences (FDA-ARGOS): Supporting development and validation of Infectious Disease Dx tests.</title>
        <authorList>
            <person name="Nelson B."/>
            <person name="Plummer A."/>
            <person name="Tallon L."/>
            <person name="Sadzewicz L."/>
            <person name="Zhao X."/>
            <person name="Boylan J."/>
            <person name="Ott S."/>
            <person name="Bowen H."/>
            <person name="Vavikolanu K."/>
            <person name="Mehta A."/>
            <person name="Aluvathingal J."/>
            <person name="Nadendla S."/>
            <person name="Myers T."/>
            <person name="Yan Y."/>
            <person name="Sichtig H."/>
        </authorList>
    </citation>
    <scope>NUCLEOTIDE SEQUENCE [LARGE SCALE GENOMIC DNA]</scope>
    <source>
        <strain evidence="9 10">FDAARGOS_1161</strain>
    </source>
</reference>
<dbReference type="Pfam" id="PF01648">
    <property type="entry name" value="ACPS"/>
    <property type="match status" value="1"/>
</dbReference>
<dbReference type="EMBL" id="CP068053">
    <property type="protein sequence ID" value="QQS98663.1"/>
    <property type="molecule type" value="Genomic_DNA"/>
</dbReference>
<dbReference type="InterPro" id="IPR008278">
    <property type="entry name" value="4-PPantetheinyl_Trfase_dom"/>
</dbReference>
<evidence type="ECO:0000256" key="3">
    <source>
        <dbReference type="ARBA" id="ARBA00022679"/>
    </source>
</evidence>
<evidence type="ECO:0000313" key="10">
    <source>
        <dbReference type="Proteomes" id="UP000595254"/>
    </source>
</evidence>
<evidence type="ECO:0000256" key="5">
    <source>
        <dbReference type="ARBA" id="ARBA00022842"/>
    </source>
</evidence>
<keyword evidence="4" id="KW-0479">Metal-binding</keyword>
<dbReference type="GO" id="GO:0019878">
    <property type="term" value="P:lysine biosynthetic process via aminoadipic acid"/>
    <property type="evidence" value="ECO:0007669"/>
    <property type="project" value="TreeGrafter"/>
</dbReference>
<evidence type="ECO:0000259" key="8">
    <source>
        <dbReference type="Pfam" id="PF22624"/>
    </source>
</evidence>
<dbReference type="NCBIfam" id="TIGR00556">
    <property type="entry name" value="pantethn_trn"/>
    <property type="match status" value="1"/>
</dbReference>
<dbReference type="Pfam" id="PF22624">
    <property type="entry name" value="AASDHPPT_N"/>
    <property type="match status" value="1"/>
</dbReference>
<evidence type="ECO:0000256" key="6">
    <source>
        <dbReference type="ARBA" id="ARBA00023194"/>
    </source>
</evidence>
<dbReference type="SUPFAM" id="SSF56214">
    <property type="entry name" value="4'-phosphopantetheinyl transferase"/>
    <property type="match status" value="2"/>
</dbReference>
<dbReference type="Proteomes" id="UP000595254">
    <property type="component" value="Chromosome"/>
</dbReference>
<dbReference type="InterPro" id="IPR004568">
    <property type="entry name" value="Ppantetheine-prot_Trfase_dom"/>
</dbReference>
<evidence type="ECO:0000259" key="7">
    <source>
        <dbReference type="Pfam" id="PF01648"/>
    </source>
</evidence>
<sequence length="233" mass="26933">MVEVYSCKLPVSREDTVIETLLFHVSQERQSRLKRFVKIDDTYRSLIGDLLVRFAFQKRYGLIDGELKIATNDYGKPFLPEYPSFHYNISHSGEYVVCAVHDDAVGVDIEYIGPFDLRLAKELFTHDEYQEVLANEDSLTVFYDIWTLKESYIKAVGQGLSKPLKGFSIKKDSNKSIQITDMQTNRQVMDYECRQYKIEGYRLAVCAHHANAEQFRSQPISVTFQEICESLNA</sequence>
<dbReference type="Gene3D" id="3.90.470.20">
    <property type="entry name" value="4'-phosphopantetheinyl transferase domain"/>
    <property type="match status" value="2"/>
</dbReference>
<feature type="domain" description="4'-phosphopantetheinyl transferase" evidence="7">
    <location>
        <begin position="104"/>
        <end position="206"/>
    </location>
</feature>